<sequence>MLYRALAHSFALFLCLALSNVKAVPLSLDNSGSSLVNRHSIQGLDNQPRGISFSKTSSSPPGAQLSTEPISLYFFTCEPVADLILQGKYLKDAYSPPFGKKRTLSMFPDQGISPFAPKTCKGKEFAVVEFKLNPAKGLTIKDKRYESRFKLSLSKPDVIISRDSKNKSVVIVKLVTNEAAQFPALTYVSYQMGKTANEAWRKMKTQLGGTKVVID</sequence>
<feature type="chain" id="PRO_5040841978" evidence="1">
    <location>
        <begin position="24"/>
        <end position="215"/>
    </location>
</feature>
<organism evidence="2 3">
    <name type="scientific">Lentinula detonsa</name>
    <dbReference type="NCBI Taxonomy" id="2804962"/>
    <lineage>
        <taxon>Eukaryota</taxon>
        <taxon>Fungi</taxon>
        <taxon>Dikarya</taxon>
        <taxon>Basidiomycota</taxon>
        <taxon>Agaricomycotina</taxon>
        <taxon>Agaricomycetes</taxon>
        <taxon>Agaricomycetidae</taxon>
        <taxon>Agaricales</taxon>
        <taxon>Marasmiineae</taxon>
        <taxon>Omphalotaceae</taxon>
        <taxon>Lentinula</taxon>
    </lineage>
</organism>
<feature type="signal peptide" evidence="1">
    <location>
        <begin position="1"/>
        <end position="23"/>
    </location>
</feature>
<dbReference type="AlphaFoldDB" id="A0A9W8NTT5"/>
<comment type="caution">
    <text evidence="2">The sequence shown here is derived from an EMBL/GenBank/DDBJ whole genome shotgun (WGS) entry which is preliminary data.</text>
</comment>
<name>A0A9W8NTT5_9AGAR</name>
<keyword evidence="3" id="KW-1185">Reference proteome</keyword>
<accession>A0A9W8NTT5</accession>
<keyword evidence="1" id="KW-0732">Signal</keyword>
<evidence type="ECO:0000313" key="3">
    <source>
        <dbReference type="Proteomes" id="UP001142393"/>
    </source>
</evidence>
<evidence type="ECO:0000256" key="1">
    <source>
        <dbReference type="SAM" id="SignalP"/>
    </source>
</evidence>
<proteinExistence type="predicted"/>
<dbReference type="Proteomes" id="UP001142393">
    <property type="component" value="Unassembled WGS sequence"/>
</dbReference>
<gene>
    <name evidence="2" type="ORF">DFH05DRAFT_363426</name>
</gene>
<reference evidence="2 3" key="1">
    <citation type="journal article" date="2023" name="Proc. Natl. Acad. Sci. U.S.A.">
        <title>A global phylogenomic analysis of the shiitake genus Lentinula.</title>
        <authorList>
            <person name="Sierra-Patev S."/>
            <person name="Min B."/>
            <person name="Naranjo-Ortiz M."/>
            <person name="Looney B."/>
            <person name="Konkel Z."/>
            <person name="Slot J.C."/>
            <person name="Sakamoto Y."/>
            <person name="Steenwyk J.L."/>
            <person name="Rokas A."/>
            <person name="Carro J."/>
            <person name="Camarero S."/>
            <person name="Ferreira P."/>
            <person name="Molpeceres G."/>
            <person name="Ruiz-Duenas F.J."/>
            <person name="Serrano A."/>
            <person name="Henrissat B."/>
            <person name="Drula E."/>
            <person name="Hughes K.W."/>
            <person name="Mata J.L."/>
            <person name="Ishikawa N.K."/>
            <person name="Vargas-Isla R."/>
            <person name="Ushijima S."/>
            <person name="Smith C.A."/>
            <person name="Donoghue J."/>
            <person name="Ahrendt S."/>
            <person name="Andreopoulos W."/>
            <person name="He G."/>
            <person name="LaButti K."/>
            <person name="Lipzen A."/>
            <person name="Ng V."/>
            <person name="Riley R."/>
            <person name="Sandor L."/>
            <person name="Barry K."/>
            <person name="Martinez A.T."/>
            <person name="Xiao Y."/>
            <person name="Gibbons J.G."/>
            <person name="Terashima K."/>
            <person name="Grigoriev I.V."/>
            <person name="Hibbett D."/>
        </authorList>
    </citation>
    <scope>NUCLEOTIDE SEQUENCE [LARGE SCALE GENOMIC DNA]</scope>
    <source>
        <strain evidence="2 3">TFB7810</strain>
    </source>
</reference>
<protein>
    <submittedName>
        <fullName evidence="2">Uncharacterized protein</fullName>
    </submittedName>
</protein>
<dbReference type="EMBL" id="JANVFU010000013">
    <property type="protein sequence ID" value="KAJ3740719.1"/>
    <property type="molecule type" value="Genomic_DNA"/>
</dbReference>
<evidence type="ECO:0000313" key="2">
    <source>
        <dbReference type="EMBL" id="KAJ3740719.1"/>
    </source>
</evidence>